<dbReference type="STRING" id="1314790.A0A1Y1WSB2"/>
<dbReference type="InterPro" id="IPR005990">
    <property type="entry name" value="IMP_DH"/>
</dbReference>
<name>A0A1Y1WSB2_9FUNG</name>
<protein>
    <recommendedName>
        <fullName evidence="2">IMP dehydrogenase/GMP reductase domain-containing protein</fullName>
    </recommendedName>
</protein>
<sequence length="166" mass="17897">QFARQFGVPCIADGGISNIGHITKALALGASAVMMGGLLAGTLESPGEYFYHEGKRLKRYRGMGSLDAMERTHGEGSQTRYFSENDVIKVAQGVAGAVVDKGSIRKFVPYLVTGLQHGLQDIGVTSLDALRDGVYNHVVRFEKRTAAAQVEGGVHGLHSYEKRLFS</sequence>
<comment type="caution">
    <text evidence="3">The sequence shown here is derived from an EMBL/GenBank/DDBJ whole genome shotgun (WGS) entry which is preliminary data.</text>
</comment>
<dbReference type="InterPro" id="IPR013785">
    <property type="entry name" value="Aldolase_TIM"/>
</dbReference>
<dbReference type="GO" id="GO:0006183">
    <property type="term" value="P:GTP biosynthetic process"/>
    <property type="evidence" value="ECO:0007669"/>
    <property type="project" value="TreeGrafter"/>
</dbReference>
<dbReference type="SMART" id="SM01240">
    <property type="entry name" value="IMPDH"/>
    <property type="match status" value="1"/>
</dbReference>
<dbReference type="AlphaFoldDB" id="A0A1Y1WSB2"/>
<dbReference type="PANTHER" id="PTHR11911:SF111">
    <property type="entry name" value="INOSINE-5'-MONOPHOSPHATE DEHYDROGENASE"/>
    <property type="match status" value="1"/>
</dbReference>
<dbReference type="FunFam" id="3.20.20.70:FF:000424">
    <property type="entry name" value="Inosine-5'-monophosphate dehydrogenase 2"/>
    <property type="match status" value="1"/>
</dbReference>
<evidence type="ECO:0000313" key="4">
    <source>
        <dbReference type="Proteomes" id="UP000193498"/>
    </source>
</evidence>
<accession>A0A1Y1WSB2</accession>
<dbReference type="InterPro" id="IPR001093">
    <property type="entry name" value="IMP_DH_GMPRt"/>
</dbReference>
<dbReference type="Proteomes" id="UP000193498">
    <property type="component" value="Unassembled WGS sequence"/>
</dbReference>
<dbReference type="OrthoDB" id="416622at2759"/>
<evidence type="ECO:0000256" key="1">
    <source>
        <dbReference type="ARBA" id="ARBA00005502"/>
    </source>
</evidence>
<evidence type="ECO:0000313" key="3">
    <source>
        <dbReference type="EMBL" id="ORX76430.1"/>
    </source>
</evidence>
<dbReference type="SUPFAM" id="SSF51412">
    <property type="entry name" value="Inosine monophosphate dehydrogenase (IMPDH)"/>
    <property type="match status" value="1"/>
</dbReference>
<dbReference type="PANTHER" id="PTHR11911">
    <property type="entry name" value="INOSINE-5-MONOPHOSPHATE DEHYDROGENASE RELATED"/>
    <property type="match status" value="1"/>
</dbReference>
<comment type="similarity">
    <text evidence="1">Belongs to the IMPDH/GMPR family.</text>
</comment>
<organism evidence="3 4">
    <name type="scientific">Basidiobolus meristosporus CBS 931.73</name>
    <dbReference type="NCBI Taxonomy" id="1314790"/>
    <lineage>
        <taxon>Eukaryota</taxon>
        <taxon>Fungi</taxon>
        <taxon>Fungi incertae sedis</taxon>
        <taxon>Zoopagomycota</taxon>
        <taxon>Entomophthoromycotina</taxon>
        <taxon>Basidiobolomycetes</taxon>
        <taxon>Basidiobolales</taxon>
        <taxon>Basidiobolaceae</taxon>
        <taxon>Basidiobolus</taxon>
    </lineage>
</organism>
<feature type="non-terminal residue" evidence="3">
    <location>
        <position position="1"/>
    </location>
</feature>
<dbReference type="Pfam" id="PF00478">
    <property type="entry name" value="IMPDH"/>
    <property type="match status" value="1"/>
</dbReference>
<dbReference type="Gene3D" id="3.20.20.70">
    <property type="entry name" value="Aldolase class I"/>
    <property type="match status" value="1"/>
</dbReference>
<feature type="domain" description="IMP dehydrogenase/GMP reductase" evidence="2">
    <location>
        <begin position="2"/>
        <end position="155"/>
    </location>
</feature>
<proteinExistence type="inferred from homology"/>
<dbReference type="InParanoid" id="A0A1Y1WSB2"/>
<gene>
    <name evidence="3" type="ORF">K493DRAFT_109079</name>
</gene>
<dbReference type="GO" id="GO:0003938">
    <property type="term" value="F:IMP dehydrogenase activity"/>
    <property type="evidence" value="ECO:0007669"/>
    <property type="project" value="InterPro"/>
</dbReference>
<evidence type="ECO:0000259" key="2">
    <source>
        <dbReference type="Pfam" id="PF00478"/>
    </source>
</evidence>
<reference evidence="3 4" key="1">
    <citation type="submission" date="2016-07" db="EMBL/GenBank/DDBJ databases">
        <title>Pervasive Adenine N6-methylation of Active Genes in Fungi.</title>
        <authorList>
            <consortium name="DOE Joint Genome Institute"/>
            <person name="Mondo S.J."/>
            <person name="Dannebaum R.O."/>
            <person name="Kuo R.C."/>
            <person name="Labutti K."/>
            <person name="Haridas S."/>
            <person name="Kuo A."/>
            <person name="Salamov A."/>
            <person name="Ahrendt S.R."/>
            <person name="Lipzen A."/>
            <person name="Sullivan W."/>
            <person name="Andreopoulos W.B."/>
            <person name="Clum A."/>
            <person name="Lindquist E."/>
            <person name="Daum C."/>
            <person name="Ramamoorthy G.K."/>
            <person name="Gryganskyi A."/>
            <person name="Culley D."/>
            <person name="Magnuson J.K."/>
            <person name="James T.Y."/>
            <person name="O'Malley M.A."/>
            <person name="Stajich J.E."/>
            <person name="Spatafora J.W."/>
            <person name="Visel A."/>
            <person name="Grigoriev I.V."/>
        </authorList>
    </citation>
    <scope>NUCLEOTIDE SEQUENCE [LARGE SCALE GENOMIC DNA]</scope>
    <source>
        <strain evidence="3 4">CBS 931.73</strain>
    </source>
</reference>
<dbReference type="EMBL" id="MCFE01000940">
    <property type="protein sequence ID" value="ORX76430.1"/>
    <property type="molecule type" value="Genomic_DNA"/>
</dbReference>
<keyword evidence="4" id="KW-1185">Reference proteome</keyword>
<dbReference type="GO" id="GO:0005737">
    <property type="term" value="C:cytoplasm"/>
    <property type="evidence" value="ECO:0007669"/>
    <property type="project" value="TreeGrafter"/>
</dbReference>